<feature type="domain" description="Helicase ATP-binding" evidence="1">
    <location>
        <begin position="49"/>
        <end position="231"/>
    </location>
</feature>
<reference evidence="2 7" key="2">
    <citation type="submission" date="2018-11" db="EMBL/GenBank/DDBJ databases">
        <title>Proposal to divide the Flavobacteriaceae and reorganize its genera based on Amino Acid Identity values calculated from whole genome sequences.</title>
        <authorList>
            <person name="Nicholson A.C."/>
            <person name="Gulvik C.A."/>
            <person name="Whitney A.M."/>
            <person name="Humrighouse B.W."/>
            <person name="Bell M."/>
            <person name="Holmes B."/>
            <person name="Steigerwalt A.G."/>
            <person name="Villarma A."/>
            <person name="Sheth M."/>
            <person name="Batra D."/>
            <person name="Pryor J."/>
            <person name="Bernardet J.-F."/>
            <person name="Hugo C."/>
            <person name="Kampfer P."/>
            <person name="Newman J."/>
            <person name="McQuiston J.R."/>
        </authorList>
    </citation>
    <scope>NUCLEOTIDE SEQUENCE [LARGE SCALE GENOMIC DNA]</scope>
    <source>
        <strain evidence="2 7">KC_1864</strain>
    </source>
</reference>
<keyword evidence="7" id="KW-1185">Reference proteome</keyword>
<dbReference type="InterPro" id="IPR014001">
    <property type="entry name" value="Helicase_ATP-bd"/>
</dbReference>
<dbReference type="KEGG" id="clac:EG342_10105"/>
<protein>
    <submittedName>
        <fullName evidence="2">DEAD/DEAH box helicase</fullName>
    </submittedName>
    <submittedName>
        <fullName evidence="4">Restriction endonuclease subunit R</fullName>
    </submittedName>
</protein>
<keyword evidence="4" id="KW-0540">Nuclease</keyword>
<dbReference type="GO" id="GO:0005524">
    <property type="term" value="F:ATP binding"/>
    <property type="evidence" value="ECO:0007669"/>
    <property type="project" value="InterPro"/>
</dbReference>
<dbReference type="Proteomes" id="UP000236262">
    <property type="component" value="Unassembled WGS sequence"/>
</dbReference>
<dbReference type="InterPro" id="IPR027417">
    <property type="entry name" value="P-loop_NTPase"/>
</dbReference>
<dbReference type="RefSeq" id="WP_103291341.1">
    <property type="nucleotide sequence ID" value="NZ_CP033924.1"/>
</dbReference>
<evidence type="ECO:0000313" key="2">
    <source>
        <dbReference type="EMBL" id="AZA82218.1"/>
    </source>
</evidence>
<reference evidence="4 6" key="1">
    <citation type="submission" date="2018-01" db="EMBL/GenBank/DDBJ databases">
        <title>Draft genome sequences of Chryseobacterium lactis NCTC11390, Chryseobacterium oncorhynchi 701B-08, and Chryseobacterium viscerum 687B-08.</title>
        <authorList>
            <person name="Jeong J.-J."/>
            <person name="Lee Y.J."/>
            <person name="Park B."/>
            <person name="Choi I.-G."/>
            <person name="Kim K.D."/>
        </authorList>
    </citation>
    <scope>NUCLEOTIDE SEQUENCE [LARGE SCALE GENOMIC DNA]</scope>
    <source>
        <strain evidence="4 6">NCTC11390</strain>
    </source>
</reference>
<gene>
    <name evidence="4" type="ORF">C1637_09600</name>
    <name evidence="5" type="ORF">C1637_09695</name>
    <name evidence="2" type="ORF">EG342_10010</name>
    <name evidence="3" type="ORF">EG342_10105</name>
</gene>
<dbReference type="GO" id="GO:0003676">
    <property type="term" value="F:nucleic acid binding"/>
    <property type="evidence" value="ECO:0007669"/>
    <property type="project" value="InterPro"/>
</dbReference>
<evidence type="ECO:0000313" key="5">
    <source>
        <dbReference type="EMBL" id="PNW14107.1"/>
    </source>
</evidence>
<evidence type="ECO:0000313" key="7">
    <source>
        <dbReference type="Proteomes" id="UP000279972"/>
    </source>
</evidence>
<dbReference type="EMBL" id="CP033924">
    <property type="protein sequence ID" value="AZA82218.1"/>
    <property type="molecule type" value="Genomic_DNA"/>
</dbReference>
<dbReference type="PROSITE" id="PS51192">
    <property type="entry name" value="HELICASE_ATP_BIND_1"/>
    <property type="match status" value="1"/>
</dbReference>
<sequence length="833" mass="96929">MESTNSHFDGFPIDFKEINKEDFPDFSVSDKVVISPNDDGFIGQAIIDNIDLQEKNTVVINAAVGQGKTTAIMEVVKDYYDNTDYLIFIVSPFTSLVEQYYKKTASIGIPEEDIYRYELIGKDMSRDAWNSRVQIATVNCLLGNPGEESLINSEAKRNYINYLKRMCEESGKKVVFIYDEIHDSIHNFKERYIFNLWKWKNVIHKNFILSATYNEASKVVIEYLAELTDDKIQIIESERKVFMDKQSELFLHFNTASSYSESNDGIQAIVEDLVRKGKKIDILSYSKNLADKICNNIDSGIGKLLFDAFGEINNCTSDSKYSFGDIFVNRYNPEKCNVGTNFKSGVSIEKEDHALIIILPPLGTKGNLSNYGIFSDGVNSIIQALARQRTKGEIHIVLPPPDKFDSTTLMMSEELKERFMDSYEVHQDYKASNDRLVQYYSFNQQDELLKTFYDEVIHENVRDEEQHIQTLSRENKLSLTFPSYKNYKILEGEKYFPKYHKFFGGDLSSFILYSALTNQFVNCRLADTNAKSLLIFEEGKIQWKLEQFLKEYLDENFLWLLQTTTSKYFYNYLKDEIFSNYKVFYKDSVGRKEIIKDSHKNFEQQLIAFVQRKFYPQNKIFNFQFYSTSGFVIDASYPRGEYLMSCISHALKMNETPDDILDSDKLVVQAYLDLNYFREKMLNSIITTRRGQRCFPNDVPENFILPDEMDRYSRMIEVLITYDPVISKNLFDFKNLFTRSNYSQAERIKGFYNYMKVDFFKGKAKKFKSSTMNGYYFIIEEDVVLPDSNLVMNFLSVEDFSIPEEAMPTLIIDADGNPFIQYLNGDREAFSIS</sequence>
<keyword evidence="2" id="KW-0067">ATP-binding</keyword>
<evidence type="ECO:0000313" key="4">
    <source>
        <dbReference type="EMBL" id="PNW14090.1"/>
    </source>
</evidence>
<dbReference type="OrthoDB" id="642699at2"/>
<dbReference type="EMBL" id="CP033924">
    <property type="protein sequence ID" value="AZA82235.1"/>
    <property type="molecule type" value="Genomic_DNA"/>
</dbReference>
<evidence type="ECO:0000313" key="6">
    <source>
        <dbReference type="Proteomes" id="UP000236262"/>
    </source>
</evidence>
<proteinExistence type="predicted"/>
<keyword evidence="2" id="KW-0347">Helicase</keyword>
<dbReference type="AlphaFoldDB" id="A0A2K2Y3X5"/>
<dbReference type="GO" id="GO:0004519">
    <property type="term" value="F:endonuclease activity"/>
    <property type="evidence" value="ECO:0007669"/>
    <property type="project" value="UniProtKB-KW"/>
</dbReference>
<dbReference type="EMBL" id="PPEH01000003">
    <property type="protein sequence ID" value="PNW14090.1"/>
    <property type="molecule type" value="Genomic_DNA"/>
</dbReference>
<organism evidence="4 6">
    <name type="scientific">Chryseobacterium lactis</name>
    <dbReference type="NCBI Taxonomy" id="1241981"/>
    <lineage>
        <taxon>Bacteria</taxon>
        <taxon>Pseudomonadati</taxon>
        <taxon>Bacteroidota</taxon>
        <taxon>Flavobacteriia</taxon>
        <taxon>Flavobacteriales</taxon>
        <taxon>Weeksellaceae</taxon>
        <taxon>Chryseobacterium group</taxon>
        <taxon>Chryseobacterium</taxon>
    </lineage>
</organism>
<dbReference type="Gene3D" id="3.40.50.300">
    <property type="entry name" value="P-loop containing nucleotide triphosphate hydrolases"/>
    <property type="match status" value="1"/>
</dbReference>
<dbReference type="Pfam" id="PF00270">
    <property type="entry name" value="DEAD"/>
    <property type="match status" value="1"/>
</dbReference>
<dbReference type="GO" id="GO:0004386">
    <property type="term" value="F:helicase activity"/>
    <property type="evidence" value="ECO:0007669"/>
    <property type="project" value="UniProtKB-KW"/>
</dbReference>
<dbReference type="Proteomes" id="UP000279972">
    <property type="component" value="Chromosome"/>
</dbReference>
<dbReference type="SMART" id="SM00487">
    <property type="entry name" value="DEXDc"/>
    <property type="match status" value="1"/>
</dbReference>
<evidence type="ECO:0000313" key="3">
    <source>
        <dbReference type="EMBL" id="AZA82235.1"/>
    </source>
</evidence>
<name>A0A2K2Y3X5_CHRLC</name>
<keyword evidence="4" id="KW-0255">Endonuclease</keyword>
<dbReference type="EMBL" id="PPEH01000003">
    <property type="protein sequence ID" value="PNW14107.1"/>
    <property type="molecule type" value="Genomic_DNA"/>
</dbReference>
<keyword evidence="2" id="KW-0547">Nucleotide-binding</keyword>
<keyword evidence="4" id="KW-0378">Hydrolase</keyword>
<evidence type="ECO:0000259" key="1">
    <source>
        <dbReference type="PROSITE" id="PS51192"/>
    </source>
</evidence>
<dbReference type="SUPFAM" id="SSF52540">
    <property type="entry name" value="P-loop containing nucleoside triphosphate hydrolases"/>
    <property type="match status" value="1"/>
</dbReference>
<accession>A0A2K2Y3X5</accession>
<dbReference type="InterPro" id="IPR011545">
    <property type="entry name" value="DEAD/DEAH_box_helicase_dom"/>
</dbReference>
<dbReference type="KEGG" id="clac:EG342_10010"/>